<dbReference type="EMBL" id="UYRU01047903">
    <property type="protein sequence ID" value="VDN09842.1"/>
    <property type="molecule type" value="Genomic_DNA"/>
</dbReference>
<gene>
    <name evidence="1" type="ORF">DILT_LOCUS5673</name>
</gene>
<accession>A0A3P7NN86</accession>
<reference evidence="1 2" key="1">
    <citation type="submission" date="2018-11" db="EMBL/GenBank/DDBJ databases">
        <authorList>
            <consortium name="Pathogen Informatics"/>
        </authorList>
    </citation>
    <scope>NUCLEOTIDE SEQUENCE [LARGE SCALE GENOMIC DNA]</scope>
</reference>
<evidence type="ECO:0000313" key="1">
    <source>
        <dbReference type="EMBL" id="VDN09842.1"/>
    </source>
</evidence>
<organism evidence="1 2">
    <name type="scientific">Dibothriocephalus latus</name>
    <name type="common">Fish tapeworm</name>
    <name type="synonym">Diphyllobothrium latum</name>
    <dbReference type="NCBI Taxonomy" id="60516"/>
    <lineage>
        <taxon>Eukaryota</taxon>
        <taxon>Metazoa</taxon>
        <taxon>Spiralia</taxon>
        <taxon>Lophotrochozoa</taxon>
        <taxon>Platyhelminthes</taxon>
        <taxon>Cestoda</taxon>
        <taxon>Eucestoda</taxon>
        <taxon>Diphyllobothriidea</taxon>
        <taxon>Diphyllobothriidae</taxon>
        <taxon>Dibothriocephalus</taxon>
    </lineage>
</organism>
<evidence type="ECO:0000313" key="2">
    <source>
        <dbReference type="Proteomes" id="UP000281553"/>
    </source>
</evidence>
<sequence length="221" mass="24079">MSAEQPQVVQRSDVWMTARIELQQPASGSNDFKLGFYESSPLEICQFYPLCFSCVFNSLPIPSCLVSSCRHQLDTLSGQSSVVCTSDTLWTSAKGANGSAGSGLWTVASIDLVRRAGADGDFKLCETVSSHSFLFPSFFSPFLVVAARCGLHSSPTYRSPFSSCRVEVDAKTGDPVTLCQNKALWKGETRNNEFILATVDLPSLGEDISYKVRLRGPLILD</sequence>
<proteinExistence type="predicted"/>
<protein>
    <submittedName>
        <fullName evidence="1">Uncharacterized protein</fullName>
    </submittedName>
</protein>
<keyword evidence="2" id="KW-1185">Reference proteome</keyword>
<dbReference type="AlphaFoldDB" id="A0A3P7NN86"/>
<name>A0A3P7NN86_DIBLA</name>
<dbReference type="Proteomes" id="UP000281553">
    <property type="component" value="Unassembled WGS sequence"/>
</dbReference>